<reference evidence="1" key="1">
    <citation type="submission" date="2018-05" db="EMBL/GenBank/DDBJ databases">
        <authorList>
            <person name="Lanie J.A."/>
            <person name="Ng W.-L."/>
            <person name="Kazmierczak K.M."/>
            <person name="Andrzejewski T.M."/>
            <person name="Davidsen T.M."/>
            <person name="Wayne K.J."/>
            <person name="Tettelin H."/>
            <person name="Glass J.I."/>
            <person name="Rusch D."/>
            <person name="Podicherti R."/>
            <person name="Tsui H.-C.T."/>
            <person name="Winkler M.E."/>
        </authorList>
    </citation>
    <scope>NUCLEOTIDE SEQUENCE</scope>
</reference>
<proteinExistence type="predicted"/>
<sequence>MINRLIKIDPRKIGLSPRSEILSNAKLQYYIVKDRKSRIIMKDGHQILHQANIIRRRIPGVVITLATSAPVCRKTEAFLGKNGINILSLADLLA</sequence>
<evidence type="ECO:0000313" key="1">
    <source>
        <dbReference type="EMBL" id="SUZ93711.1"/>
    </source>
</evidence>
<name>A0A381RRD8_9ZZZZ</name>
<dbReference type="EMBL" id="UINC01002170">
    <property type="protein sequence ID" value="SUZ93711.1"/>
    <property type="molecule type" value="Genomic_DNA"/>
</dbReference>
<gene>
    <name evidence="1" type="ORF">METZ01_LOCUS46565</name>
</gene>
<protein>
    <recommendedName>
        <fullName evidence="2">Restriction endonuclease type IV Mrr domain-containing protein</fullName>
    </recommendedName>
</protein>
<organism evidence="1">
    <name type="scientific">marine metagenome</name>
    <dbReference type="NCBI Taxonomy" id="408172"/>
    <lineage>
        <taxon>unclassified sequences</taxon>
        <taxon>metagenomes</taxon>
        <taxon>ecological metagenomes</taxon>
    </lineage>
</organism>
<accession>A0A381RRD8</accession>
<dbReference type="AlphaFoldDB" id="A0A381RRD8"/>
<evidence type="ECO:0008006" key="2">
    <source>
        <dbReference type="Google" id="ProtNLM"/>
    </source>
</evidence>